<gene>
    <name evidence="1" type="ORF">PEX2_079560</name>
</gene>
<evidence type="ECO:0000313" key="2">
    <source>
        <dbReference type="Proteomes" id="UP000030143"/>
    </source>
</evidence>
<name>A0A0A2KHS7_PENEN</name>
<dbReference type="PhylomeDB" id="A0A0A2KHS7"/>
<reference evidence="1 2" key="1">
    <citation type="journal article" date="2015" name="Mol. Plant Microbe Interact.">
        <title>Genome, transcriptome, and functional analyses of Penicillium expansum provide new insights into secondary metabolism and pathogenicity.</title>
        <authorList>
            <person name="Ballester A.R."/>
            <person name="Marcet-Houben M."/>
            <person name="Levin E."/>
            <person name="Sela N."/>
            <person name="Selma-Lazaro C."/>
            <person name="Carmona L."/>
            <person name="Wisniewski M."/>
            <person name="Droby S."/>
            <person name="Gonzalez-Candelas L."/>
            <person name="Gabaldon T."/>
        </authorList>
    </citation>
    <scope>NUCLEOTIDE SEQUENCE [LARGE SCALE GENOMIC DNA]</scope>
    <source>
        <strain evidence="1 2">MD-8</strain>
    </source>
</reference>
<dbReference type="GeneID" id="27680646"/>
<accession>A0A0A2KHS7</accession>
<dbReference type="VEuPathDB" id="FungiDB:PEXP_052590"/>
<comment type="caution">
    <text evidence="1">The sequence shown here is derived from an EMBL/GenBank/DDBJ whole genome shotgun (WGS) entry which is preliminary data.</text>
</comment>
<keyword evidence="2" id="KW-1185">Reference proteome</keyword>
<proteinExistence type="predicted"/>
<organism evidence="1 2">
    <name type="scientific">Penicillium expansum</name>
    <name type="common">Blue mold rot fungus</name>
    <dbReference type="NCBI Taxonomy" id="27334"/>
    <lineage>
        <taxon>Eukaryota</taxon>
        <taxon>Fungi</taxon>
        <taxon>Dikarya</taxon>
        <taxon>Ascomycota</taxon>
        <taxon>Pezizomycotina</taxon>
        <taxon>Eurotiomycetes</taxon>
        <taxon>Eurotiomycetidae</taxon>
        <taxon>Eurotiales</taxon>
        <taxon>Aspergillaceae</taxon>
        <taxon>Penicillium</taxon>
    </lineage>
</organism>
<dbReference type="EMBL" id="JQFZ01000170">
    <property type="protein sequence ID" value="KGO56349.1"/>
    <property type="molecule type" value="Genomic_DNA"/>
</dbReference>
<sequence>MLLRRPVFSHISAFLPQRYLRISPTSVRRITSKAQDQQTRSTLDVYKNIDAFLSDTSKKRALPWGFSIYRCSYKDESAWTRLLQHLRENIESDLQCNQRMDLLSRHQLVINDDIEKFNGATSHDIRDHFNAWVTGQLPQIVASPKELENLQSDDHNGLGHQYFLGPRYNFCLFVDDFCLESLELFEKALCGPIVKILSKPWGNLTPQERNYKIHPEWHDGETDEEYEMVGWMYMPIHSYVQWFDTLEVPSNWEAYYIRPPMMIDECSIVNVEEERLSSLRWKS</sequence>
<dbReference type="HOGENOM" id="CLU_072615_1_0_1"/>
<dbReference type="AlphaFoldDB" id="A0A0A2KHS7"/>
<evidence type="ECO:0000313" key="1">
    <source>
        <dbReference type="EMBL" id="KGO56349.1"/>
    </source>
</evidence>
<dbReference type="Proteomes" id="UP000030143">
    <property type="component" value="Unassembled WGS sequence"/>
</dbReference>
<dbReference type="RefSeq" id="XP_016598144.1">
    <property type="nucleotide sequence ID" value="XM_016745226.1"/>
</dbReference>
<dbReference type="OrthoDB" id="4424523at2759"/>
<protein>
    <submittedName>
        <fullName evidence="1">Uncharacterized protein</fullName>
    </submittedName>
</protein>
<dbReference type="STRING" id="27334.A0A0A2KHS7"/>